<feature type="transmembrane region" description="Helical" evidence="6">
    <location>
        <begin position="259"/>
        <end position="283"/>
    </location>
</feature>
<feature type="transmembrane region" description="Helical" evidence="6">
    <location>
        <begin position="456"/>
        <end position="478"/>
    </location>
</feature>
<reference evidence="8" key="1">
    <citation type="submission" date="2018-01" db="EMBL/GenBank/DDBJ databases">
        <authorList>
            <person name="Mao J.F."/>
        </authorList>
    </citation>
    <scope>NUCLEOTIDE SEQUENCE</scope>
    <source>
        <strain evidence="8">Huo1</strain>
        <tissue evidence="8">Leaf</tissue>
    </source>
</reference>
<feature type="transmembrane region" description="Helical" evidence="6">
    <location>
        <begin position="126"/>
        <end position="147"/>
    </location>
</feature>
<dbReference type="GO" id="GO:1990961">
    <property type="term" value="P:xenobiotic detoxification by transmembrane export across the plasma membrane"/>
    <property type="evidence" value="ECO:0007669"/>
    <property type="project" value="InterPro"/>
</dbReference>
<organism evidence="8">
    <name type="scientific">Salvia splendens</name>
    <name type="common">Scarlet sage</name>
    <dbReference type="NCBI Taxonomy" id="180675"/>
    <lineage>
        <taxon>Eukaryota</taxon>
        <taxon>Viridiplantae</taxon>
        <taxon>Streptophyta</taxon>
        <taxon>Embryophyta</taxon>
        <taxon>Tracheophyta</taxon>
        <taxon>Spermatophyta</taxon>
        <taxon>Magnoliopsida</taxon>
        <taxon>eudicotyledons</taxon>
        <taxon>Gunneridae</taxon>
        <taxon>Pentapetalae</taxon>
        <taxon>asterids</taxon>
        <taxon>lamiids</taxon>
        <taxon>Lamiales</taxon>
        <taxon>Lamiaceae</taxon>
        <taxon>Nepetoideae</taxon>
        <taxon>Mentheae</taxon>
        <taxon>Salviinae</taxon>
        <taxon>Salvia</taxon>
        <taxon>Salvia subgen. Calosphace</taxon>
        <taxon>core Calosphace</taxon>
    </lineage>
</organism>
<dbReference type="GO" id="GO:0015297">
    <property type="term" value="F:antiporter activity"/>
    <property type="evidence" value="ECO:0007669"/>
    <property type="project" value="InterPro"/>
</dbReference>
<keyword evidence="3 6" id="KW-0812">Transmembrane</keyword>
<comment type="caution">
    <text evidence="8">The sequence shown here is derived from an EMBL/GenBank/DDBJ whole genome shotgun (WGS) entry which is preliminary data.</text>
</comment>
<feature type="transmembrane region" description="Helical" evidence="6">
    <location>
        <begin position="484"/>
        <end position="505"/>
    </location>
</feature>
<feature type="transmembrane region" description="Helical" evidence="6">
    <location>
        <begin position="423"/>
        <end position="444"/>
    </location>
</feature>
<dbReference type="EMBL" id="PNBA02000007">
    <property type="protein sequence ID" value="KAG6419568.1"/>
    <property type="molecule type" value="Genomic_DNA"/>
</dbReference>
<dbReference type="NCBIfam" id="TIGR00797">
    <property type="entry name" value="matE"/>
    <property type="match status" value="1"/>
</dbReference>
<evidence type="ECO:0000256" key="5">
    <source>
        <dbReference type="ARBA" id="ARBA00023136"/>
    </source>
</evidence>
<dbReference type="InterPro" id="IPR002528">
    <property type="entry name" value="MATE_fam"/>
</dbReference>
<gene>
    <name evidence="8" type="ORF">SASPL_121790</name>
</gene>
<feature type="compositionally biased region" description="Low complexity" evidence="7">
    <location>
        <begin position="50"/>
        <end position="61"/>
    </location>
</feature>
<keyword evidence="9" id="KW-1185">Reference proteome</keyword>
<dbReference type="InterPro" id="IPR045069">
    <property type="entry name" value="MATE_euk"/>
</dbReference>
<evidence type="ECO:0000256" key="7">
    <source>
        <dbReference type="SAM" id="MobiDB-lite"/>
    </source>
</evidence>
<feature type="transmembrane region" description="Helical" evidence="6">
    <location>
        <begin position="230"/>
        <end position="253"/>
    </location>
</feature>
<comment type="similarity">
    <text evidence="2 6">Belongs to the multi antimicrobial extrusion (MATE) (TC 2.A.66.1) family.</text>
</comment>
<keyword evidence="5 6" id="KW-0472">Membrane</keyword>
<accession>A0A8X8XX61</accession>
<dbReference type="OrthoDB" id="2126698at2759"/>
<evidence type="ECO:0000256" key="4">
    <source>
        <dbReference type="ARBA" id="ARBA00022989"/>
    </source>
</evidence>
<feature type="transmembrane region" description="Helical" evidence="6">
    <location>
        <begin position="391"/>
        <end position="411"/>
    </location>
</feature>
<evidence type="ECO:0000256" key="6">
    <source>
        <dbReference type="RuleBase" id="RU004914"/>
    </source>
</evidence>
<evidence type="ECO:0000313" key="9">
    <source>
        <dbReference type="Proteomes" id="UP000298416"/>
    </source>
</evidence>
<dbReference type="GO" id="GO:0016020">
    <property type="term" value="C:membrane"/>
    <property type="evidence" value="ECO:0007669"/>
    <property type="project" value="UniProtKB-SubCell"/>
</dbReference>
<dbReference type="AlphaFoldDB" id="A0A8X8XX61"/>
<feature type="compositionally biased region" description="Basic and acidic residues" evidence="7">
    <location>
        <begin position="28"/>
        <end position="46"/>
    </location>
</feature>
<proteinExistence type="inferred from homology"/>
<reference evidence="8" key="2">
    <citation type="submission" date="2020-08" db="EMBL/GenBank/DDBJ databases">
        <title>Plant Genome Project.</title>
        <authorList>
            <person name="Zhang R.-G."/>
        </authorList>
    </citation>
    <scope>NUCLEOTIDE SEQUENCE</scope>
    <source>
        <strain evidence="8">Huo1</strain>
        <tissue evidence="8">Leaf</tissue>
    </source>
</reference>
<dbReference type="Proteomes" id="UP000298416">
    <property type="component" value="Unassembled WGS sequence"/>
</dbReference>
<feature type="region of interest" description="Disordered" evidence="7">
    <location>
        <begin position="26"/>
        <end position="62"/>
    </location>
</feature>
<comment type="subcellular location">
    <subcellularLocation>
        <location evidence="1">Membrane</location>
        <topology evidence="1">Multi-pass membrane protein</topology>
    </subcellularLocation>
</comment>
<dbReference type="GO" id="GO:0042910">
    <property type="term" value="F:xenobiotic transmembrane transporter activity"/>
    <property type="evidence" value="ECO:0007669"/>
    <property type="project" value="InterPro"/>
</dbReference>
<feature type="transmembrane region" description="Helical" evidence="6">
    <location>
        <begin position="201"/>
        <end position="218"/>
    </location>
</feature>
<evidence type="ECO:0000256" key="3">
    <source>
        <dbReference type="ARBA" id="ARBA00022692"/>
    </source>
</evidence>
<evidence type="ECO:0000256" key="2">
    <source>
        <dbReference type="ARBA" id="ARBA00010199"/>
    </source>
</evidence>
<name>A0A8X8XX61_SALSN</name>
<dbReference type="CDD" id="cd13132">
    <property type="entry name" value="MATE_eukaryotic"/>
    <property type="match status" value="1"/>
</dbReference>
<sequence>MNNNVYNQEAVNESADVASQSINLVDSAARDNTAHDNGSPDDHVESSEQSGRANGASASSGKKGKMKQAIELLGRMIDLAEAKKQVLFSLPLILTNAAFYFIPLVSVMFAGHIGEHELTAANLANSWAAVTGLSLMVGLSGALETLCGQAFGAKKHRIMGVYLQTSCIISIICSLLVSVLWCYSDTILISLHQKPQIADSAGVYLKYLVPGLFAYGLLQNMLRFLQAQSVVMPLVVCSLVPLALHTGVAYALVNWSALGYSGAALAASVSLWVSVLMLASYLLRAKKFKNTWNGFTWESLRHIWPTLKLAVPSAGMVCLEYWAFEILVLLAGLMPNSEVSTSLIAMCVNTESIAYMIAYGLSAAASTRVSNELGAGRPDRARQAMHVTLKLSVIPALAVVLALSVGHNLWASAFSSSAVIIDAFASMTPFLVVSILCDFVQGALSGVARGCGWQHLVVYINLGGFYCIGMLVAALLAFKTTLHAKGLWIGLICGVSAQTIGLILLSKFTKWKKIEMDQDTSLNTNA</sequence>
<evidence type="ECO:0000256" key="1">
    <source>
        <dbReference type="ARBA" id="ARBA00004141"/>
    </source>
</evidence>
<keyword evidence="4 6" id="KW-1133">Transmembrane helix</keyword>
<feature type="transmembrane region" description="Helical" evidence="6">
    <location>
        <begin position="159"/>
        <end position="181"/>
    </location>
</feature>
<protein>
    <recommendedName>
        <fullName evidence="6">Protein DETOXIFICATION</fullName>
    </recommendedName>
    <alternativeName>
        <fullName evidence="6">Multidrug and toxic compound extrusion protein</fullName>
    </alternativeName>
</protein>
<evidence type="ECO:0000313" key="8">
    <source>
        <dbReference type="EMBL" id="KAG6419568.1"/>
    </source>
</evidence>
<feature type="transmembrane region" description="Helical" evidence="6">
    <location>
        <begin position="86"/>
        <end position="114"/>
    </location>
</feature>
<dbReference type="PANTHER" id="PTHR11206">
    <property type="entry name" value="MULTIDRUG RESISTANCE PROTEIN"/>
    <property type="match status" value="1"/>
</dbReference>
<dbReference type="Pfam" id="PF01554">
    <property type="entry name" value="MatE"/>
    <property type="match status" value="2"/>
</dbReference>